<gene>
    <name evidence="1" type="ORF">ABFY20_18255</name>
</gene>
<dbReference type="EMBL" id="CP162511">
    <property type="protein sequence ID" value="XDI05238.1"/>
    <property type="molecule type" value="Genomic_DNA"/>
</dbReference>
<name>A0AB39BG91_9MICO</name>
<evidence type="ECO:0000313" key="1">
    <source>
        <dbReference type="EMBL" id="XDI05238.1"/>
    </source>
</evidence>
<sequence>MTLITALTPEVLAPATQPTLYFIGVTTGSSSIQRVFPRWAEHLGLHEARLQGIDLPLHAPAEQYRAVVEFIANDPLSLGALVTTHKLDLFAACSDLFDEIDPFARLMGETSCISKRDGALVCHAKDPISSGLALDAFLGDDYCVEALCLGAGGSTIAMSWYLTRPEAGANRPERLVVTNRSAERLDHIRSIHETLETTTRFEYVLVPSAEENDRVLQSLAPGALVVNATGLGKDAPGSPLTDAAVFPRDAIAWDLNYRGDLVFLDQARAQPAERGVRVEDGWVYFVHGWTQVIAEVFHIDIPTSGSGFDALSAIARATR</sequence>
<accession>A0AB39BG91</accession>
<dbReference type="RefSeq" id="WP_368497622.1">
    <property type="nucleotide sequence ID" value="NZ_CP162511.1"/>
</dbReference>
<dbReference type="Gene3D" id="3.40.50.720">
    <property type="entry name" value="NAD(P)-binding Rossmann-like Domain"/>
    <property type="match status" value="1"/>
</dbReference>
<dbReference type="AlphaFoldDB" id="A0AB39BG91"/>
<organism evidence="1">
    <name type="scientific">Herbiconiux sp. A18JL235</name>
    <dbReference type="NCBI Taxonomy" id="3152363"/>
    <lineage>
        <taxon>Bacteria</taxon>
        <taxon>Bacillati</taxon>
        <taxon>Actinomycetota</taxon>
        <taxon>Actinomycetes</taxon>
        <taxon>Micrococcales</taxon>
        <taxon>Microbacteriaceae</taxon>
        <taxon>Herbiconiux</taxon>
    </lineage>
</organism>
<proteinExistence type="predicted"/>
<dbReference type="Gene3D" id="3.40.50.10860">
    <property type="entry name" value="Leucine Dehydrogenase, chain A, domain 1"/>
    <property type="match status" value="1"/>
</dbReference>
<dbReference type="InterPro" id="IPR036291">
    <property type="entry name" value="NAD(P)-bd_dom_sf"/>
</dbReference>
<dbReference type="SUPFAM" id="SSF51735">
    <property type="entry name" value="NAD(P)-binding Rossmann-fold domains"/>
    <property type="match status" value="1"/>
</dbReference>
<reference evidence="1" key="1">
    <citation type="submission" date="2024-05" db="EMBL/GenBank/DDBJ databases">
        <title>Herbiconiux sp. A18JL235.</title>
        <authorList>
            <person name="Zhang G."/>
        </authorList>
    </citation>
    <scope>NUCLEOTIDE SEQUENCE</scope>
    <source>
        <strain evidence="1">A18JL235</strain>
    </source>
</reference>
<protein>
    <submittedName>
        <fullName evidence="1">Shikimate dehydrogenase</fullName>
    </submittedName>
</protein>